<keyword evidence="5" id="KW-1185">Reference proteome</keyword>
<reference evidence="4 5" key="2">
    <citation type="submission" date="2019-11" db="EMBL/GenBank/DDBJ databases">
        <authorList>
            <person name="Lu H."/>
        </authorList>
    </citation>
    <scope>NUCLEOTIDE SEQUENCE [LARGE SCALE GENOMIC DNA]</scope>
    <source>
        <strain evidence="4 5">FIM1</strain>
    </source>
</reference>
<evidence type="ECO:0000313" key="5">
    <source>
        <dbReference type="Proteomes" id="UP000422736"/>
    </source>
</evidence>
<sequence length="259" mass="29196">MSPSQKILMLHGYAQSDVIFRAKTAGLRKQLAKKGFELFYPCGPYQLHSKDFNDSEVDSKDVQKSVDMYGWFLKDLETNSYTLKSELLDYLSTYIKEHGPFDGIGGFSQGAGLAGYLSTDLQTILSLSNEEQPPLKFAMYFSGFKFEPEEFQSQYTEHPIHIPTLHVMGELDSLVTEERSMKLYEACDPSTRTLLKYPGGHYIPNTRPFINNVLSWLQAHSGKTTDDKSHETSKKATTASSNDHLDNDLLDVIDSLGKI</sequence>
<name>A0ABX6ENU2_KLUMA</name>
<evidence type="ECO:0000259" key="3">
    <source>
        <dbReference type="Pfam" id="PF03959"/>
    </source>
</evidence>
<dbReference type="InterPro" id="IPR029058">
    <property type="entry name" value="AB_hydrolase_fold"/>
</dbReference>
<dbReference type="InterPro" id="IPR050593">
    <property type="entry name" value="LovG"/>
</dbReference>
<dbReference type="Gene3D" id="3.40.50.1820">
    <property type="entry name" value="alpha/beta hydrolase"/>
    <property type="match status" value="1"/>
</dbReference>
<keyword evidence="1 4" id="KW-0378">Hydrolase</keyword>
<dbReference type="SUPFAM" id="SSF53474">
    <property type="entry name" value="alpha/beta-Hydrolases"/>
    <property type="match status" value="1"/>
</dbReference>
<dbReference type="EMBL" id="CP015054">
    <property type="protein sequence ID" value="QGN13909.1"/>
    <property type="molecule type" value="Genomic_DNA"/>
</dbReference>
<dbReference type="Pfam" id="PF03959">
    <property type="entry name" value="FSH1"/>
    <property type="match status" value="1"/>
</dbReference>
<reference evidence="4 5" key="1">
    <citation type="submission" date="2016-03" db="EMBL/GenBank/DDBJ databases">
        <title>How can Kluyveromyces marxianus grow so fast - potential evolutionary course in Saccharomyces Complex revealed by comparative genomics.</title>
        <authorList>
            <person name="Mo W."/>
            <person name="Lu W."/>
            <person name="Yang X."/>
            <person name="Qi J."/>
            <person name="Lv H."/>
        </authorList>
    </citation>
    <scope>NUCLEOTIDE SEQUENCE [LARGE SCALE GENOMIC DNA]</scope>
    <source>
        <strain evidence="4 5">FIM1</strain>
    </source>
</reference>
<proteinExistence type="predicted"/>
<feature type="compositionally biased region" description="Basic and acidic residues" evidence="2">
    <location>
        <begin position="223"/>
        <end position="234"/>
    </location>
</feature>
<dbReference type="InterPro" id="IPR005645">
    <property type="entry name" value="FSH-like_dom"/>
</dbReference>
<feature type="region of interest" description="Disordered" evidence="2">
    <location>
        <begin position="222"/>
        <end position="241"/>
    </location>
</feature>
<dbReference type="PANTHER" id="PTHR48070:SF6">
    <property type="entry name" value="ESTERASE OVCA2"/>
    <property type="match status" value="1"/>
</dbReference>
<evidence type="ECO:0000256" key="1">
    <source>
        <dbReference type="ARBA" id="ARBA00022801"/>
    </source>
</evidence>
<protein>
    <submittedName>
        <fullName evidence="4">Family of serine hydrolases 3</fullName>
    </submittedName>
</protein>
<gene>
    <name evidence="4" type="primary">FSH3</name>
    <name evidence="4" type="ORF">FIM1_557</name>
</gene>
<evidence type="ECO:0000256" key="2">
    <source>
        <dbReference type="SAM" id="MobiDB-lite"/>
    </source>
</evidence>
<accession>A0ABX6ENU2</accession>
<evidence type="ECO:0000313" key="4">
    <source>
        <dbReference type="EMBL" id="QGN13909.1"/>
    </source>
</evidence>
<feature type="domain" description="Serine hydrolase" evidence="3">
    <location>
        <begin position="1"/>
        <end position="212"/>
    </location>
</feature>
<organism evidence="4 5">
    <name type="scientific">Kluyveromyces marxianus</name>
    <name type="common">Yeast</name>
    <name type="synonym">Candida kefyr</name>
    <dbReference type="NCBI Taxonomy" id="4911"/>
    <lineage>
        <taxon>Eukaryota</taxon>
        <taxon>Fungi</taxon>
        <taxon>Dikarya</taxon>
        <taxon>Ascomycota</taxon>
        <taxon>Saccharomycotina</taxon>
        <taxon>Saccharomycetes</taxon>
        <taxon>Saccharomycetales</taxon>
        <taxon>Saccharomycetaceae</taxon>
        <taxon>Kluyveromyces</taxon>
    </lineage>
</organism>
<dbReference type="Proteomes" id="UP000422736">
    <property type="component" value="Chromosome 1"/>
</dbReference>
<dbReference type="PANTHER" id="PTHR48070">
    <property type="entry name" value="ESTERASE OVCA2"/>
    <property type="match status" value="1"/>
</dbReference>
<dbReference type="GO" id="GO:0016787">
    <property type="term" value="F:hydrolase activity"/>
    <property type="evidence" value="ECO:0007669"/>
    <property type="project" value="UniProtKB-KW"/>
</dbReference>